<evidence type="ECO:0000259" key="2">
    <source>
        <dbReference type="Pfam" id="PF22768"/>
    </source>
</evidence>
<dbReference type="Gene3D" id="2.60.120.200">
    <property type="match status" value="1"/>
</dbReference>
<sequence>MFSYNDIHGTVYFDKVLDVIRGMAPSSSPLLQKITGKDGAYFFGVDTDVMEFEIKVLVKGKTRADLWTKIRKANGWLKKKELKKLVFDDEPDLYYEAICVDALDIDEILEFGIGTIKFLAPDPYAVGQSKSQRVSSPAAIFERNGIRYRDNGTEVTEHFPVYKNGKFNEAVLIEEGTTNLLTSASTPAIEEKTVTIGDDYYLSLVGGSATIEHKKVEAITKTTLDKEGTNVSFTKNNFVTGGTHSNTSTNGLNNLVLGTTGTQTNINHTLNTDFSGTNINTEVVGNSIRLKKQGTDMSVTETLNAEFAQGTRSSRVILSGDNVKLDTPQWEFSDNMSSWTTNWTGYDASTNGLISQQSGFTRINVTTNQAVPTGMQYQNALIAFASTISFRAKVTGTVRCILENGANYIYTTLTPSASYAWYHIRFTNTTTVSQYLNGTLQSSAVTGTGTSAIKRVMLFVPQSATGSLDIDQFYADWGFDKGAPAANNLWTGTYTSKGYNLTSLGALGSKTVSQNTVNTTVDGTGTITVTTETGTINPDTSITWSGSDTITPGTTTINKAIRYIVTFTTNDPGGDLQLQDCTMSFISGLFQSGTYESQPIDISSVRRAGNTSSVWAVSNEEFGDPTVDFALSTNGGSSYGAWTAGIWFGAIPGITNSTDLRNARLKYRVNFTSSSVTQTSSFDDISLSLTSNTYKPSGSYTLDPINIAAVGKAGTFYQDWLNTLPTNTTLAVLSRLSLDGGSTWSSYVSSSNGGAINGITQSTNLSNARLQYRFDLATTDDFVTPLVSFFESVLTSGYLPSQTVSITPTNVSNIGLTSDSVMTWSQTTPTNTAILVEYSLNGSTYVPVTSGTDFLNLGENLTGKTLYLKYTLSTSDTNVTPTIGSTLTWLIQQSEPNKIKPVTTKIVLTPTLVSRWQLEHKKYGTGWQVYGTARNDESLKINIHELVTDGLNSGTIDLFLYEEGENYQDRFIMSTDDNTYRLAVKRDSLGNYKVYLNGSEQMSFPAPVIGWFHLGLTWQGSNAKIYIDGVEMDSTTLGSNINLGAARYLYLGCDHNKQNQWNGVLDDVVISYDEKPSSYFEKRLVATEGYNSTIESEVFPFDNSLGALNDNTIDYMGTAESYPIFTVEFVSNASYFRVSNGADYVQINKNFVAGDKLIIDCGAEKATYNTSIPLAMVAIDLDSDFFSVKYGDSIIAEPSGVALVDIEYKERWV</sequence>
<dbReference type="InterPro" id="IPR054738">
    <property type="entry name" value="Siphovirus-type_tail_C"/>
</dbReference>
<name>A0A1M4VAQ4_9BACL</name>
<proteinExistence type="predicted"/>
<evidence type="ECO:0000313" key="4">
    <source>
        <dbReference type="Proteomes" id="UP000184476"/>
    </source>
</evidence>
<dbReference type="AlphaFoldDB" id="A0A1M4VAQ4"/>
<dbReference type="NCBIfam" id="TIGR01633">
    <property type="entry name" value="phi3626_gp14_N"/>
    <property type="match status" value="1"/>
</dbReference>
<dbReference type="InterPro" id="IPR006520">
    <property type="entry name" value="Dit_BPSPP_N"/>
</dbReference>
<dbReference type="InterPro" id="IPR013320">
    <property type="entry name" value="ConA-like_dom_sf"/>
</dbReference>
<dbReference type="Gene3D" id="2.60.120.860">
    <property type="match status" value="1"/>
</dbReference>
<evidence type="ECO:0000259" key="1">
    <source>
        <dbReference type="Pfam" id="PF05709"/>
    </source>
</evidence>
<dbReference type="RefSeq" id="WP_073153655.1">
    <property type="nucleotide sequence ID" value="NZ_FQVL01000002.1"/>
</dbReference>
<dbReference type="Pfam" id="PF22768">
    <property type="entry name" value="SPP1_Dit"/>
    <property type="match status" value="1"/>
</dbReference>
<dbReference type="InterPro" id="IPR008841">
    <property type="entry name" value="Siphovirus-type_tail_N"/>
</dbReference>
<accession>A0A1M4VAQ4</accession>
<dbReference type="OrthoDB" id="3078561at2"/>
<dbReference type="Gene3D" id="2.40.30.200">
    <property type="match status" value="1"/>
</dbReference>
<organism evidence="3 4">
    <name type="scientific">Seinonella peptonophila</name>
    <dbReference type="NCBI Taxonomy" id="112248"/>
    <lineage>
        <taxon>Bacteria</taxon>
        <taxon>Bacillati</taxon>
        <taxon>Bacillota</taxon>
        <taxon>Bacilli</taxon>
        <taxon>Bacillales</taxon>
        <taxon>Thermoactinomycetaceae</taxon>
        <taxon>Seinonella</taxon>
    </lineage>
</organism>
<keyword evidence="4" id="KW-1185">Reference proteome</keyword>
<gene>
    <name evidence="3" type="ORF">SAMN05444392_102269</name>
</gene>
<dbReference type="Pfam" id="PF13385">
    <property type="entry name" value="Laminin_G_3"/>
    <property type="match status" value="1"/>
</dbReference>
<reference evidence="3 4" key="1">
    <citation type="submission" date="2016-11" db="EMBL/GenBank/DDBJ databases">
        <authorList>
            <person name="Jaros S."/>
            <person name="Januszkiewicz K."/>
            <person name="Wedrychowicz H."/>
        </authorList>
    </citation>
    <scope>NUCLEOTIDE SEQUENCE [LARGE SCALE GENOMIC DNA]</scope>
    <source>
        <strain evidence="3 4">DSM 44666</strain>
    </source>
</reference>
<feature type="domain" description="Siphovirus-type tail component RIFT-related" evidence="1">
    <location>
        <begin position="15"/>
        <end position="119"/>
    </location>
</feature>
<dbReference type="Pfam" id="PF05709">
    <property type="entry name" value="Sipho_tail"/>
    <property type="match status" value="1"/>
</dbReference>
<feature type="domain" description="Siphovirus-type tail component C-terminal" evidence="2">
    <location>
        <begin position="1117"/>
        <end position="1212"/>
    </location>
</feature>
<evidence type="ECO:0000313" key="3">
    <source>
        <dbReference type="EMBL" id="SHE66056.1"/>
    </source>
</evidence>
<dbReference type="Proteomes" id="UP000184476">
    <property type="component" value="Unassembled WGS sequence"/>
</dbReference>
<dbReference type="EMBL" id="FQVL01000002">
    <property type="protein sequence ID" value="SHE66056.1"/>
    <property type="molecule type" value="Genomic_DNA"/>
</dbReference>
<dbReference type="SUPFAM" id="SSF49899">
    <property type="entry name" value="Concanavalin A-like lectins/glucanases"/>
    <property type="match status" value="1"/>
</dbReference>
<protein>
    <submittedName>
        <fullName evidence="3">Putative phage tail component, N-terminal domain-containing protein</fullName>
    </submittedName>
</protein>
<dbReference type="STRING" id="112248.SAMN05444392_102269"/>